<dbReference type="PANTHER" id="PTHR35103">
    <property type="entry name" value="OS06G0115700 PROTEIN"/>
    <property type="match status" value="1"/>
</dbReference>
<feature type="compositionally biased region" description="Polar residues" evidence="1">
    <location>
        <begin position="350"/>
        <end position="359"/>
    </location>
</feature>
<feature type="compositionally biased region" description="Basic and acidic residues" evidence="1">
    <location>
        <begin position="331"/>
        <end position="344"/>
    </location>
</feature>
<protein>
    <submittedName>
        <fullName evidence="2">Uncharacterized protein</fullName>
    </submittedName>
</protein>
<proteinExistence type="predicted"/>
<organism evidence="2 3">
    <name type="scientific">Vitis vinifera</name>
    <name type="common">Grape</name>
    <dbReference type="NCBI Taxonomy" id="29760"/>
    <lineage>
        <taxon>Eukaryota</taxon>
        <taxon>Viridiplantae</taxon>
        <taxon>Streptophyta</taxon>
        <taxon>Embryophyta</taxon>
        <taxon>Tracheophyta</taxon>
        <taxon>Spermatophyta</taxon>
        <taxon>Magnoliopsida</taxon>
        <taxon>eudicotyledons</taxon>
        <taxon>Gunneridae</taxon>
        <taxon>Pentapetalae</taxon>
        <taxon>rosids</taxon>
        <taxon>Vitales</taxon>
        <taxon>Vitaceae</taxon>
        <taxon>Viteae</taxon>
        <taxon>Vitis</taxon>
    </lineage>
</organism>
<feature type="region of interest" description="Disordered" evidence="1">
    <location>
        <begin position="278"/>
        <end position="366"/>
    </location>
</feature>
<evidence type="ECO:0000256" key="1">
    <source>
        <dbReference type="SAM" id="MobiDB-lite"/>
    </source>
</evidence>
<comment type="caution">
    <text evidence="2">The sequence shown here is derived from an EMBL/GenBank/DDBJ whole genome shotgun (WGS) entry which is preliminary data.</text>
</comment>
<dbReference type="Proteomes" id="UP000288805">
    <property type="component" value="Unassembled WGS sequence"/>
</dbReference>
<evidence type="ECO:0000313" key="3">
    <source>
        <dbReference type="Proteomes" id="UP000288805"/>
    </source>
</evidence>
<dbReference type="PANTHER" id="PTHR35103:SF1">
    <property type="entry name" value="OS06G0115700 PROTEIN"/>
    <property type="match status" value="1"/>
</dbReference>
<dbReference type="AlphaFoldDB" id="A0A438EGL1"/>
<gene>
    <name evidence="2" type="ORF">CK203_075668</name>
</gene>
<feature type="region of interest" description="Disordered" evidence="1">
    <location>
        <begin position="198"/>
        <end position="232"/>
    </location>
</feature>
<name>A0A438EGL1_VITVI</name>
<dbReference type="EMBL" id="QGNW01001297">
    <property type="protein sequence ID" value="RVW46818.1"/>
    <property type="molecule type" value="Genomic_DNA"/>
</dbReference>
<reference evidence="2 3" key="1">
    <citation type="journal article" date="2018" name="PLoS Genet.">
        <title>Population sequencing reveals clonal diversity and ancestral inbreeding in the grapevine cultivar Chardonnay.</title>
        <authorList>
            <person name="Roach M.J."/>
            <person name="Johnson D.L."/>
            <person name="Bohlmann J."/>
            <person name="van Vuuren H.J."/>
            <person name="Jones S.J."/>
            <person name="Pretorius I.S."/>
            <person name="Schmidt S.A."/>
            <person name="Borneman A.R."/>
        </authorList>
    </citation>
    <scope>NUCLEOTIDE SEQUENCE [LARGE SCALE GENOMIC DNA]</scope>
    <source>
        <strain evidence="3">cv. Chardonnay</strain>
        <tissue evidence="2">Leaf</tissue>
    </source>
</reference>
<accession>A0A438EGL1</accession>
<evidence type="ECO:0000313" key="2">
    <source>
        <dbReference type="EMBL" id="RVW46818.1"/>
    </source>
</evidence>
<sequence length="366" mass="40813">MEGPNGSLAWWWPKAQWASQRGPLDPGRSPFHPWGYFQVSPSPNLKTPHQSRRLRNHFPTFFFTLAPKLPAKLFHRRGHRDFYIYVCTPDQPHLPSHPRLCHPKSPNSRPTAMVVPLGPAKFYGGSLPRPRIYTDVKFNSSRVDPPVPVLDPFLSWAEEAHWSMGGLNFKRHRLQGRIEGSIKKLRAERERLMRKAKRVAKGSPPSIAVKIDDSVGGERLSPSSPCVSPPPAPVAVKRRRFVVDDDEEDDEEELVRRKLARKLGDDFDKVAPENVKGKGLISADSAKTGGGPVNSVATRTRSRRSEEHNSNDGVMEVVEQARRSSPRGKKLKGDESKGSGEKKGSPTSGISSSPRTSPRLSKRKSS</sequence>